<sequence length="72" mass="8059">MYNFQVGNKHGKYALVNELACEKGNKGIQSQELAFNSCQQSLRKPLPSLSECHLDTSVFFFNGDAKLFESAE</sequence>
<name>A0A484MXM8_9ASTE</name>
<reference evidence="1 2" key="1">
    <citation type="submission" date="2018-04" db="EMBL/GenBank/DDBJ databases">
        <authorList>
            <person name="Vogel A."/>
        </authorList>
    </citation>
    <scope>NUCLEOTIDE SEQUENCE [LARGE SCALE GENOMIC DNA]</scope>
</reference>
<organism evidence="1 2">
    <name type="scientific">Cuscuta campestris</name>
    <dbReference type="NCBI Taxonomy" id="132261"/>
    <lineage>
        <taxon>Eukaryota</taxon>
        <taxon>Viridiplantae</taxon>
        <taxon>Streptophyta</taxon>
        <taxon>Embryophyta</taxon>
        <taxon>Tracheophyta</taxon>
        <taxon>Spermatophyta</taxon>
        <taxon>Magnoliopsida</taxon>
        <taxon>eudicotyledons</taxon>
        <taxon>Gunneridae</taxon>
        <taxon>Pentapetalae</taxon>
        <taxon>asterids</taxon>
        <taxon>lamiids</taxon>
        <taxon>Solanales</taxon>
        <taxon>Convolvulaceae</taxon>
        <taxon>Cuscuteae</taxon>
        <taxon>Cuscuta</taxon>
        <taxon>Cuscuta subgen. Grammica</taxon>
        <taxon>Cuscuta sect. Cleistogrammica</taxon>
    </lineage>
</organism>
<keyword evidence="2" id="KW-1185">Reference proteome</keyword>
<dbReference type="EMBL" id="OOIL02004928">
    <property type="protein sequence ID" value="VFQ93603.1"/>
    <property type="molecule type" value="Genomic_DNA"/>
</dbReference>
<proteinExistence type="predicted"/>
<accession>A0A484MXM8</accession>
<gene>
    <name evidence="1" type="ORF">CCAM_LOCUS35379</name>
</gene>
<dbReference type="Proteomes" id="UP000595140">
    <property type="component" value="Unassembled WGS sequence"/>
</dbReference>
<evidence type="ECO:0000313" key="1">
    <source>
        <dbReference type="EMBL" id="VFQ93603.1"/>
    </source>
</evidence>
<evidence type="ECO:0000313" key="2">
    <source>
        <dbReference type="Proteomes" id="UP000595140"/>
    </source>
</evidence>
<dbReference type="AlphaFoldDB" id="A0A484MXM8"/>
<protein>
    <submittedName>
        <fullName evidence="1">Uncharacterized protein</fullName>
    </submittedName>
</protein>